<evidence type="ECO:0000313" key="2">
    <source>
        <dbReference type="Proteomes" id="UP000886998"/>
    </source>
</evidence>
<gene>
    <name evidence="1" type="primary">AVEN_242469_1</name>
    <name evidence="1" type="ORF">TNIN_362951</name>
</gene>
<accession>A0A8X6M6G7</accession>
<sequence length="136" mass="16106">MALSDLKAKRKGLKQAFTLNFKKLESELNKEIADRKDLSVLRIQIADKFQRLDNCQLLLSEELLKEENGEQLFSEDFEEAETYRDRYLENCFKIENRLQENAGPSEAEKRKFKLPKIELKKFNGEPKEFLAFWSQL</sequence>
<dbReference type="OrthoDB" id="6428669at2759"/>
<dbReference type="AlphaFoldDB" id="A0A8X6M6G7"/>
<comment type="caution">
    <text evidence="1">The sequence shown here is derived from an EMBL/GenBank/DDBJ whole genome shotgun (WGS) entry which is preliminary data.</text>
</comment>
<dbReference type="EMBL" id="BMAV01024043">
    <property type="protein sequence ID" value="GFS29668.1"/>
    <property type="molecule type" value="Genomic_DNA"/>
</dbReference>
<name>A0A8X6M6G7_9ARAC</name>
<reference evidence="1" key="1">
    <citation type="submission" date="2020-08" db="EMBL/GenBank/DDBJ databases">
        <title>Multicomponent nature underlies the extraordinary mechanical properties of spider dragline silk.</title>
        <authorList>
            <person name="Kono N."/>
            <person name="Nakamura H."/>
            <person name="Mori M."/>
            <person name="Yoshida Y."/>
            <person name="Ohtoshi R."/>
            <person name="Malay A.D."/>
            <person name="Moran D.A.P."/>
            <person name="Tomita M."/>
            <person name="Numata K."/>
            <person name="Arakawa K."/>
        </authorList>
    </citation>
    <scope>NUCLEOTIDE SEQUENCE</scope>
</reference>
<evidence type="ECO:0000313" key="1">
    <source>
        <dbReference type="EMBL" id="GFS29668.1"/>
    </source>
</evidence>
<protein>
    <submittedName>
        <fullName evidence="1">DUF1758 domain-containing protein</fullName>
    </submittedName>
</protein>
<keyword evidence="2" id="KW-1185">Reference proteome</keyword>
<proteinExistence type="predicted"/>
<organism evidence="1 2">
    <name type="scientific">Trichonephila inaurata madagascariensis</name>
    <dbReference type="NCBI Taxonomy" id="2747483"/>
    <lineage>
        <taxon>Eukaryota</taxon>
        <taxon>Metazoa</taxon>
        <taxon>Ecdysozoa</taxon>
        <taxon>Arthropoda</taxon>
        <taxon>Chelicerata</taxon>
        <taxon>Arachnida</taxon>
        <taxon>Araneae</taxon>
        <taxon>Araneomorphae</taxon>
        <taxon>Entelegynae</taxon>
        <taxon>Araneoidea</taxon>
        <taxon>Nephilidae</taxon>
        <taxon>Trichonephila</taxon>
        <taxon>Trichonephila inaurata</taxon>
    </lineage>
</organism>
<dbReference type="Proteomes" id="UP000886998">
    <property type="component" value="Unassembled WGS sequence"/>
</dbReference>